<dbReference type="Proteomes" id="UP000887566">
    <property type="component" value="Unplaced"/>
</dbReference>
<name>A0A914UUB2_9BILA</name>
<feature type="domain" description="KCTD8/12/16 H1" evidence="8">
    <location>
        <begin position="122"/>
        <end position="245"/>
    </location>
</feature>
<keyword evidence="4" id="KW-0597">Phosphoprotein</keyword>
<protein>
    <submittedName>
        <fullName evidence="10">Potassium channel tetramerisation-type BTB domain-containing protein</fullName>
    </submittedName>
</protein>
<evidence type="ECO:0000256" key="3">
    <source>
        <dbReference type="ARBA" id="ARBA00022475"/>
    </source>
</evidence>
<evidence type="ECO:0000259" key="7">
    <source>
        <dbReference type="Pfam" id="PF02214"/>
    </source>
</evidence>
<dbReference type="Pfam" id="PF23110">
    <property type="entry name" value="H1_KCTD8_12_16"/>
    <property type="match status" value="1"/>
</dbReference>
<evidence type="ECO:0000256" key="6">
    <source>
        <dbReference type="ARBA" id="ARBA00023273"/>
    </source>
</evidence>
<dbReference type="WBParaSite" id="PSAMB.scaffold1244size33878.g11972.t1">
    <property type="protein sequence ID" value="PSAMB.scaffold1244size33878.g11972.t1"/>
    <property type="gene ID" value="PSAMB.scaffold1244size33878.g11972"/>
</dbReference>
<evidence type="ECO:0000259" key="8">
    <source>
        <dbReference type="Pfam" id="PF23110"/>
    </source>
</evidence>
<dbReference type="Pfam" id="PF02214">
    <property type="entry name" value="BTB_2"/>
    <property type="match status" value="1"/>
</dbReference>
<evidence type="ECO:0000256" key="4">
    <source>
        <dbReference type="ARBA" id="ARBA00022553"/>
    </source>
</evidence>
<accession>A0A914UUB2</accession>
<evidence type="ECO:0000313" key="10">
    <source>
        <dbReference type="WBParaSite" id="PSAMB.scaffold1244size33878.g11972.t1"/>
    </source>
</evidence>
<dbReference type="GO" id="GO:0005886">
    <property type="term" value="C:plasma membrane"/>
    <property type="evidence" value="ECO:0007669"/>
    <property type="project" value="UniProtKB-SubCell"/>
</dbReference>
<dbReference type="InterPro" id="IPR057093">
    <property type="entry name" value="H1_KCTD8_12_16"/>
</dbReference>
<feature type="domain" description="Potassium channel tetramerisation-type BTB" evidence="7">
    <location>
        <begin position="11"/>
        <end position="103"/>
    </location>
</feature>
<evidence type="ECO:0000313" key="9">
    <source>
        <dbReference type="Proteomes" id="UP000887566"/>
    </source>
</evidence>
<dbReference type="InterPro" id="IPR011333">
    <property type="entry name" value="SKP1/BTB/POZ_sf"/>
</dbReference>
<keyword evidence="3" id="KW-1003">Cell membrane</keyword>
<dbReference type="GO" id="GO:0051260">
    <property type="term" value="P:protein homooligomerization"/>
    <property type="evidence" value="ECO:0007669"/>
    <property type="project" value="InterPro"/>
</dbReference>
<dbReference type="SUPFAM" id="SSF54695">
    <property type="entry name" value="POZ domain"/>
    <property type="match status" value="1"/>
</dbReference>
<dbReference type="GO" id="GO:0043005">
    <property type="term" value="C:neuron projection"/>
    <property type="evidence" value="ECO:0007669"/>
    <property type="project" value="UniProtKB-SubCell"/>
</dbReference>
<evidence type="ECO:0000256" key="2">
    <source>
        <dbReference type="ARBA" id="ARBA00004487"/>
    </source>
</evidence>
<keyword evidence="5" id="KW-0472">Membrane</keyword>
<dbReference type="PANTHER" id="PTHR14499">
    <property type="entry name" value="POTASSIUM CHANNEL TETRAMERIZATION DOMAIN-CONTAINING"/>
    <property type="match status" value="1"/>
</dbReference>
<dbReference type="Gene3D" id="3.30.710.10">
    <property type="entry name" value="Potassium Channel Kv1.1, Chain A"/>
    <property type="match status" value="1"/>
</dbReference>
<dbReference type="InterPro" id="IPR003131">
    <property type="entry name" value="T1-type_BTB"/>
</dbReference>
<proteinExistence type="predicted"/>
<sequence length="246" mass="27907">MDSADDTVVLDINVGGTYYSVSRQLLVSDKDSKLYEWFHAAPEQRSLPTDAQGRHFIDRDGALFRFILDALRQPNSDGAIPLPEDFSEWTRLRNEAEFYGLNAVINWLGAREGRRRTTQEMGYITIGYHGTFSFGRQGISADINFRKVMRILVCGRVSLCREVYGDTLNEGRDPDQFEDRYTARFFLKHGFLEQAFDALAANGFQLVASCGTGTNGPPVDMGAKSPQSSSEEDRWAHYNEFVFCRR</sequence>
<organism evidence="9 10">
    <name type="scientific">Plectus sambesii</name>
    <dbReference type="NCBI Taxonomy" id="2011161"/>
    <lineage>
        <taxon>Eukaryota</taxon>
        <taxon>Metazoa</taxon>
        <taxon>Ecdysozoa</taxon>
        <taxon>Nematoda</taxon>
        <taxon>Chromadorea</taxon>
        <taxon>Plectida</taxon>
        <taxon>Plectina</taxon>
        <taxon>Plectoidea</taxon>
        <taxon>Plectidae</taxon>
        <taxon>Plectus</taxon>
    </lineage>
</organism>
<keyword evidence="9" id="KW-1185">Reference proteome</keyword>
<keyword evidence="6" id="KW-0966">Cell projection</keyword>
<dbReference type="CDD" id="cd22204">
    <property type="entry name" value="H1_KCTD12-like"/>
    <property type="match status" value="1"/>
</dbReference>
<dbReference type="AlphaFoldDB" id="A0A914UUB2"/>
<evidence type="ECO:0000256" key="1">
    <source>
        <dbReference type="ARBA" id="ARBA00004236"/>
    </source>
</evidence>
<reference evidence="10" key="1">
    <citation type="submission" date="2022-11" db="UniProtKB">
        <authorList>
            <consortium name="WormBaseParasite"/>
        </authorList>
    </citation>
    <scope>IDENTIFICATION</scope>
</reference>
<dbReference type="PANTHER" id="PTHR14499:SF136">
    <property type="entry name" value="GH08630P"/>
    <property type="match status" value="1"/>
</dbReference>
<evidence type="ECO:0000256" key="5">
    <source>
        <dbReference type="ARBA" id="ARBA00023136"/>
    </source>
</evidence>
<comment type="subcellular location">
    <subcellularLocation>
        <location evidence="1">Cell membrane</location>
    </subcellularLocation>
    <subcellularLocation>
        <location evidence="2">Cell projection</location>
        <location evidence="2">Neuron projection</location>
    </subcellularLocation>
</comment>